<dbReference type="AlphaFoldDB" id="A0A6A4KMN4"/>
<dbReference type="EMBL" id="QEFC01003713">
    <property type="protein sequence ID" value="KAE9447015.1"/>
    <property type="molecule type" value="Genomic_DNA"/>
</dbReference>
<dbReference type="Proteomes" id="UP000428333">
    <property type="component" value="Linkage Group LG13"/>
</dbReference>
<feature type="compositionally biased region" description="Basic and acidic residues" evidence="1">
    <location>
        <begin position="88"/>
        <end position="107"/>
    </location>
</feature>
<dbReference type="OrthoDB" id="785270at2759"/>
<dbReference type="GO" id="GO:0046872">
    <property type="term" value="F:metal ion binding"/>
    <property type="evidence" value="ECO:0007669"/>
    <property type="project" value="InterPro"/>
</dbReference>
<accession>A0A6A4KMN4</accession>
<dbReference type="PANTHER" id="PTHR47005:SF5">
    <property type="entry name" value="HEAVY METAL TRANSPORT_DETOXIFICATION SUPERFAMILY PROTEIN"/>
    <property type="match status" value="1"/>
</dbReference>
<name>A0A6A4KMN4_9ERIC</name>
<evidence type="ECO:0000313" key="3">
    <source>
        <dbReference type="Proteomes" id="UP000428333"/>
    </source>
</evidence>
<gene>
    <name evidence="2" type="ORF">C3L33_21087</name>
</gene>
<protein>
    <recommendedName>
        <fullName evidence="4">HMA domain-containing protein</fullName>
    </recommendedName>
</protein>
<dbReference type="PANTHER" id="PTHR47005">
    <property type="entry name" value="HEAVY METAL TRANSPORT/DETOXIFICATION SUPERFAMILY PROTEIN"/>
    <property type="match status" value="1"/>
</dbReference>
<feature type="non-terminal residue" evidence="2">
    <location>
        <position position="1"/>
    </location>
</feature>
<keyword evidence="3" id="KW-1185">Reference proteome</keyword>
<evidence type="ECO:0000313" key="2">
    <source>
        <dbReference type="EMBL" id="KAE9447015.1"/>
    </source>
</evidence>
<evidence type="ECO:0008006" key="4">
    <source>
        <dbReference type="Google" id="ProtNLM"/>
    </source>
</evidence>
<evidence type="ECO:0000256" key="1">
    <source>
        <dbReference type="SAM" id="MobiDB-lite"/>
    </source>
</evidence>
<proteinExistence type="predicted"/>
<organism evidence="2 3">
    <name type="scientific">Rhododendron williamsianum</name>
    <dbReference type="NCBI Taxonomy" id="262921"/>
    <lineage>
        <taxon>Eukaryota</taxon>
        <taxon>Viridiplantae</taxon>
        <taxon>Streptophyta</taxon>
        <taxon>Embryophyta</taxon>
        <taxon>Tracheophyta</taxon>
        <taxon>Spermatophyta</taxon>
        <taxon>Magnoliopsida</taxon>
        <taxon>eudicotyledons</taxon>
        <taxon>Gunneridae</taxon>
        <taxon>Pentapetalae</taxon>
        <taxon>asterids</taxon>
        <taxon>Ericales</taxon>
        <taxon>Ericaceae</taxon>
        <taxon>Ericoideae</taxon>
        <taxon>Rhodoreae</taxon>
        <taxon>Rhododendron</taxon>
    </lineage>
</organism>
<dbReference type="SUPFAM" id="SSF55008">
    <property type="entry name" value="HMA, heavy metal-associated domain"/>
    <property type="match status" value="1"/>
</dbReference>
<sequence>MAEKVTTMVLKVDLQCPSCYRKIKKVLAKFPQIDFCAMSNFWGQIIEIRSQAYDEKQNTVTITVVCCSPEKIRDKLCCKGGKTIKSIEIKPPPKKEPEKTKEPEKSKPPPPAPAPVIEKAKPPPPAPAPTPAPPVCVPVPVCCGQCYEGIPGGPCYEGYGRPVPSYDGYGYGGNRACYRVSCCDEYFNEENTSGCTIM</sequence>
<reference evidence="2 3" key="1">
    <citation type="journal article" date="2019" name="Genome Biol. Evol.">
        <title>The Rhododendron genome and chromosomal organization provide insight into shared whole-genome duplications across the heath family (Ericaceae).</title>
        <authorList>
            <person name="Soza V.L."/>
            <person name="Lindsley D."/>
            <person name="Waalkes A."/>
            <person name="Ramage E."/>
            <person name="Patwardhan R.P."/>
            <person name="Burton J.N."/>
            <person name="Adey A."/>
            <person name="Kumar A."/>
            <person name="Qiu R."/>
            <person name="Shendure J."/>
            <person name="Hall B."/>
        </authorList>
    </citation>
    <scope>NUCLEOTIDE SEQUENCE [LARGE SCALE GENOMIC DNA]</scope>
    <source>
        <strain evidence="2">RSF 1966-606</strain>
    </source>
</reference>
<dbReference type="InterPro" id="IPR036163">
    <property type="entry name" value="HMA_dom_sf"/>
</dbReference>
<feature type="region of interest" description="Disordered" evidence="1">
    <location>
        <begin position="88"/>
        <end position="126"/>
    </location>
</feature>
<comment type="caution">
    <text evidence="2">The sequence shown here is derived from an EMBL/GenBank/DDBJ whole genome shotgun (WGS) entry which is preliminary data.</text>
</comment>
<dbReference type="Gene3D" id="3.30.70.100">
    <property type="match status" value="1"/>
</dbReference>